<evidence type="ECO:0000256" key="2">
    <source>
        <dbReference type="ARBA" id="ARBA00023125"/>
    </source>
</evidence>
<dbReference type="PANTHER" id="PTHR43280">
    <property type="entry name" value="ARAC-FAMILY TRANSCRIPTIONAL REGULATOR"/>
    <property type="match status" value="1"/>
</dbReference>
<feature type="domain" description="HTH araC/xylS-type" evidence="4">
    <location>
        <begin position="71"/>
        <end position="175"/>
    </location>
</feature>
<dbReference type="RefSeq" id="WP_012931038.1">
    <property type="nucleotide sequence ID" value="NC_013730.1"/>
</dbReference>
<evidence type="ECO:0000313" key="6">
    <source>
        <dbReference type="Proteomes" id="UP000002028"/>
    </source>
</evidence>
<protein>
    <submittedName>
        <fullName evidence="5">Transcriptional regulator, AraC family</fullName>
    </submittedName>
</protein>
<dbReference type="HOGENOM" id="CLU_121830_0_0_10"/>
<keyword evidence="6" id="KW-1185">Reference proteome</keyword>
<dbReference type="GO" id="GO:0003700">
    <property type="term" value="F:DNA-binding transcription factor activity"/>
    <property type="evidence" value="ECO:0007669"/>
    <property type="project" value="InterPro"/>
</dbReference>
<dbReference type="SUPFAM" id="SSF46689">
    <property type="entry name" value="Homeodomain-like"/>
    <property type="match status" value="1"/>
</dbReference>
<keyword evidence="3" id="KW-0804">Transcription</keyword>
<accession>D2QUS4</accession>
<dbReference type="InterPro" id="IPR018060">
    <property type="entry name" value="HTH_AraC"/>
</dbReference>
<gene>
    <name evidence="5" type="ordered locus">Slin_6599</name>
</gene>
<organism evidence="5 6">
    <name type="scientific">Spirosoma linguale (strain ATCC 33905 / DSM 74 / LMG 10896 / Claus 1)</name>
    <dbReference type="NCBI Taxonomy" id="504472"/>
    <lineage>
        <taxon>Bacteria</taxon>
        <taxon>Pseudomonadati</taxon>
        <taxon>Bacteroidota</taxon>
        <taxon>Cytophagia</taxon>
        <taxon>Cytophagales</taxon>
        <taxon>Cytophagaceae</taxon>
        <taxon>Spirosoma</taxon>
    </lineage>
</organism>
<keyword evidence="2" id="KW-0238">DNA-binding</keyword>
<dbReference type="KEGG" id="sli:Slin_6599"/>
<dbReference type="PROSITE" id="PS00041">
    <property type="entry name" value="HTH_ARAC_FAMILY_1"/>
    <property type="match status" value="1"/>
</dbReference>
<evidence type="ECO:0000259" key="4">
    <source>
        <dbReference type="PROSITE" id="PS01124"/>
    </source>
</evidence>
<dbReference type="EMBL" id="CP001769">
    <property type="protein sequence ID" value="ADB42556.1"/>
    <property type="molecule type" value="Genomic_DNA"/>
</dbReference>
<dbReference type="SMART" id="SM00342">
    <property type="entry name" value="HTH_ARAC"/>
    <property type="match status" value="1"/>
</dbReference>
<dbReference type="Proteomes" id="UP000002028">
    <property type="component" value="Chromosome"/>
</dbReference>
<keyword evidence="1" id="KW-0805">Transcription regulation</keyword>
<evidence type="ECO:0000313" key="5">
    <source>
        <dbReference type="EMBL" id="ADB42556.1"/>
    </source>
</evidence>
<dbReference type="PANTHER" id="PTHR43280:SF28">
    <property type="entry name" value="HTH-TYPE TRANSCRIPTIONAL ACTIVATOR RHAS"/>
    <property type="match status" value="1"/>
</dbReference>
<sequence>MKLYIKYMVSMRCKMIVQAALDQLGLEHEPVELGEVELKTEIISEQRDELNRILVKVGLELMDNRKAILIERIKAVIIDLVHYASELPKINNSNYISEKLHYDYTYLANLFSEVTGSTIEKYIINQKIEKVKELILYDELNLTQIANKLNYSSVAHLSNQFKKVTGVTPRSYKQLSANKRIGLENVGVLVPFS</sequence>
<reference evidence="5 6" key="1">
    <citation type="journal article" date="2010" name="Stand. Genomic Sci.">
        <title>Complete genome sequence of Spirosoma linguale type strain (1).</title>
        <authorList>
            <person name="Lail K."/>
            <person name="Sikorski J."/>
            <person name="Saunders E."/>
            <person name="Lapidus A."/>
            <person name="Glavina Del Rio T."/>
            <person name="Copeland A."/>
            <person name="Tice H."/>
            <person name="Cheng J.-F."/>
            <person name="Lucas S."/>
            <person name="Nolan M."/>
            <person name="Bruce D."/>
            <person name="Goodwin L."/>
            <person name="Pitluck S."/>
            <person name="Ivanova N."/>
            <person name="Mavromatis K."/>
            <person name="Ovchinnikova G."/>
            <person name="Pati A."/>
            <person name="Chen A."/>
            <person name="Palaniappan K."/>
            <person name="Land M."/>
            <person name="Hauser L."/>
            <person name="Chang Y.-J."/>
            <person name="Jeffries C.D."/>
            <person name="Chain P."/>
            <person name="Brettin T."/>
            <person name="Detter J.C."/>
            <person name="Schuetze A."/>
            <person name="Rohde M."/>
            <person name="Tindall B.J."/>
            <person name="Goeker M."/>
            <person name="Bristow J."/>
            <person name="Eisen J.A."/>
            <person name="Markowitz V."/>
            <person name="Hugenholtz P."/>
            <person name="Kyrpides N.C."/>
            <person name="Klenk H.-P."/>
            <person name="Chen F."/>
        </authorList>
    </citation>
    <scope>NUCLEOTIDE SEQUENCE [LARGE SCALE GENOMIC DNA]</scope>
    <source>
        <strain evidence="6">ATCC 33905 / DSM 74 / LMG 10896 / Claus 1</strain>
    </source>
</reference>
<dbReference type="Pfam" id="PF12833">
    <property type="entry name" value="HTH_18"/>
    <property type="match status" value="1"/>
</dbReference>
<dbReference type="InterPro" id="IPR009057">
    <property type="entry name" value="Homeodomain-like_sf"/>
</dbReference>
<dbReference type="AlphaFoldDB" id="D2QUS4"/>
<dbReference type="STRING" id="504472.Slin_6599"/>
<evidence type="ECO:0000256" key="3">
    <source>
        <dbReference type="ARBA" id="ARBA00023163"/>
    </source>
</evidence>
<dbReference type="GO" id="GO:0043565">
    <property type="term" value="F:sequence-specific DNA binding"/>
    <property type="evidence" value="ECO:0007669"/>
    <property type="project" value="InterPro"/>
</dbReference>
<dbReference type="PROSITE" id="PS01124">
    <property type="entry name" value="HTH_ARAC_FAMILY_2"/>
    <property type="match status" value="1"/>
</dbReference>
<proteinExistence type="predicted"/>
<dbReference type="InterPro" id="IPR018062">
    <property type="entry name" value="HTH_AraC-typ_CS"/>
</dbReference>
<dbReference type="Gene3D" id="1.10.10.60">
    <property type="entry name" value="Homeodomain-like"/>
    <property type="match status" value="1"/>
</dbReference>
<evidence type="ECO:0000256" key="1">
    <source>
        <dbReference type="ARBA" id="ARBA00023015"/>
    </source>
</evidence>
<dbReference type="eggNOG" id="COG2207">
    <property type="taxonomic scope" value="Bacteria"/>
</dbReference>
<name>D2QUS4_SPILD</name>